<dbReference type="PANTHER" id="PTHR13309:SF0">
    <property type="entry name" value="FMR1-INTERACTING PROTEIN NUFIP1"/>
    <property type="match status" value="1"/>
</dbReference>
<feature type="region of interest" description="Disordered" evidence="1">
    <location>
        <begin position="1"/>
        <end position="20"/>
    </location>
</feature>
<accession>A0ABD2ZD71</accession>
<evidence type="ECO:0000313" key="3">
    <source>
        <dbReference type="EMBL" id="KAL3516322.1"/>
    </source>
</evidence>
<dbReference type="PANTHER" id="PTHR13309">
    <property type="entry name" value="NUCLEAR FRAGILE X MENTAL RETARDATION PROTEIN INTERACTING PROTEIN 1"/>
    <property type="match status" value="1"/>
</dbReference>
<dbReference type="AlphaFoldDB" id="A0ABD2ZD71"/>
<dbReference type="InterPro" id="IPR039136">
    <property type="entry name" value="NUFIP1-like"/>
</dbReference>
<evidence type="ECO:0000313" key="4">
    <source>
        <dbReference type="Proteomes" id="UP001630127"/>
    </source>
</evidence>
<feature type="compositionally biased region" description="Basic and acidic residues" evidence="1">
    <location>
        <begin position="605"/>
        <end position="623"/>
    </location>
</feature>
<feature type="region of interest" description="Disordered" evidence="1">
    <location>
        <begin position="600"/>
        <end position="638"/>
    </location>
</feature>
<feature type="compositionally biased region" description="Polar residues" evidence="1">
    <location>
        <begin position="262"/>
        <end position="274"/>
    </location>
</feature>
<comment type="caution">
    <text evidence="3">The sequence shown here is derived from an EMBL/GenBank/DDBJ whole genome shotgun (WGS) entry which is preliminary data.</text>
</comment>
<feature type="domain" description="FMR1-interacting protein 1 conserved" evidence="2">
    <location>
        <begin position="361"/>
        <end position="402"/>
    </location>
</feature>
<feature type="compositionally biased region" description="Basic and acidic residues" evidence="1">
    <location>
        <begin position="482"/>
        <end position="493"/>
    </location>
</feature>
<evidence type="ECO:0000256" key="1">
    <source>
        <dbReference type="SAM" id="MobiDB-lite"/>
    </source>
</evidence>
<feature type="region of interest" description="Disordered" evidence="1">
    <location>
        <begin position="459"/>
        <end position="493"/>
    </location>
</feature>
<organism evidence="3 4">
    <name type="scientific">Cinchona calisaya</name>
    <dbReference type="NCBI Taxonomy" id="153742"/>
    <lineage>
        <taxon>Eukaryota</taxon>
        <taxon>Viridiplantae</taxon>
        <taxon>Streptophyta</taxon>
        <taxon>Embryophyta</taxon>
        <taxon>Tracheophyta</taxon>
        <taxon>Spermatophyta</taxon>
        <taxon>Magnoliopsida</taxon>
        <taxon>eudicotyledons</taxon>
        <taxon>Gunneridae</taxon>
        <taxon>Pentapetalae</taxon>
        <taxon>asterids</taxon>
        <taxon>lamiids</taxon>
        <taxon>Gentianales</taxon>
        <taxon>Rubiaceae</taxon>
        <taxon>Cinchonoideae</taxon>
        <taxon>Cinchoneae</taxon>
        <taxon>Cinchona</taxon>
    </lineage>
</organism>
<feature type="compositionally biased region" description="Polar residues" evidence="1">
    <location>
        <begin position="322"/>
        <end position="333"/>
    </location>
</feature>
<feature type="compositionally biased region" description="Acidic residues" evidence="1">
    <location>
        <begin position="629"/>
        <end position="638"/>
    </location>
</feature>
<dbReference type="EMBL" id="JBJUIK010000010">
    <property type="protein sequence ID" value="KAL3516322.1"/>
    <property type="molecule type" value="Genomic_DNA"/>
</dbReference>
<feature type="compositionally biased region" description="Basic residues" evidence="1">
    <location>
        <begin position="293"/>
        <end position="306"/>
    </location>
</feature>
<dbReference type="InterPro" id="IPR019496">
    <property type="entry name" value="NUFIP1_cons_dom"/>
</dbReference>
<protein>
    <recommendedName>
        <fullName evidence="2">FMR1-interacting protein 1 conserved domain-containing protein</fullName>
    </recommendedName>
</protein>
<feature type="compositionally biased region" description="Polar residues" evidence="1">
    <location>
        <begin position="459"/>
        <end position="476"/>
    </location>
</feature>
<sequence>MKGSEGPPAATVAERTEEKEEKCFEDHGLVNEVPLSCYLQNGPAAMISLLNSLMLVQAGGHTGLDINLQVMGSNPGNFAPNPMQIQPQMGIISPQTPIPFTNPGAHFAPNQFLPNYPIVMNLMNNMNNPLPMPQIFGQNLNLGFPNQIQPDINRILQLQISNFNSQAVPGNLGLAQNPAFFANTQPSSLNLPQNLAFVACTQPDSLSLPQSLAFAANTHLGFVGSSGIVQQGVISNASNGTPNATQQLQGSSSLGQGLGPISPSQNQKNFNPQPSKFKGSHENGMGTHVIRNNGKRPQYKNFKRNPKHESPRNGFMKPKFNKMQNSSGNFNSRNMQLTRRNDNGGERQISVVNSVIQTQVDKKRSISLSYTEKEIQEWREERRKNYPSKANIDKKLREKLTKPEVSDKVAKLRRQQLKEILAKQAELGCEVAEIPSSYLSDSEQQMHERKSRRTFSKTGNFQNKFNKNGTFNQNNRFSHKKGVTDHDSSNAYSHNDHMAKKQRLMNDNLVSQHAISKREPTLLQKLLSADIRRDKHHILQVFRFMVTNSFFKDWPTKPLKFPVVMVKETVDEDDLSDGNLVDKRKDGTEGISGEIEELICDDNDDQNHNGMEKPERLLHEETGPRGVPVEEEEGEIIN</sequence>
<proteinExistence type="predicted"/>
<evidence type="ECO:0000259" key="2">
    <source>
        <dbReference type="Pfam" id="PF10453"/>
    </source>
</evidence>
<reference evidence="3 4" key="1">
    <citation type="submission" date="2024-11" db="EMBL/GenBank/DDBJ databases">
        <title>A near-complete genome assembly of Cinchona calisaya.</title>
        <authorList>
            <person name="Lian D.C."/>
            <person name="Zhao X.W."/>
            <person name="Wei L."/>
        </authorList>
    </citation>
    <scope>NUCLEOTIDE SEQUENCE [LARGE SCALE GENOMIC DNA]</scope>
    <source>
        <tissue evidence="3">Nenye</tissue>
    </source>
</reference>
<keyword evidence="4" id="KW-1185">Reference proteome</keyword>
<feature type="region of interest" description="Disordered" evidence="1">
    <location>
        <begin position="240"/>
        <end position="333"/>
    </location>
</feature>
<gene>
    <name evidence="3" type="ORF">ACH5RR_023224</name>
</gene>
<dbReference type="Pfam" id="PF10453">
    <property type="entry name" value="NUFIP1"/>
    <property type="match status" value="1"/>
</dbReference>
<feature type="compositionally biased region" description="Low complexity" evidence="1">
    <location>
        <begin position="246"/>
        <end position="255"/>
    </location>
</feature>
<dbReference type="Proteomes" id="UP001630127">
    <property type="component" value="Unassembled WGS sequence"/>
</dbReference>
<name>A0ABD2ZD71_9GENT</name>